<protein>
    <recommendedName>
        <fullName evidence="8">Anaphase-promoting complex subunit 4 WD40 domain-containing protein</fullName>
    </recommendedName>
</protein>
<evidence type="ECO:0000313" key="5">
    <source>
        <dbReference type="EMBL" id="EHY65271.1"/>
    </source>
</evidence>
<dbReference type="InterPro" id="IPR036322">
    <property type="entry name" value="WD40_repeat_dom_sf"/>
</dbReference>
<dbReference type="PANTHER" id="PTHR19861">
    <property type="entry name" value="WD40 REPEAT PROTEIN SWD2"/>
    <property type="match status" value="1"/>
</dbReference>
<evidence type="ECO:0008006" key="8">
    <source>
        <dbReference type="Google" id="ProtNLM"/>
    </source>
</evidence>
<dbReference type="GO" id="GO:0048188">
    <property type="term" value="C:Set1C/COMPASS complex"/>
    <property type="evidence" value="ECO:0007669"/>
    <property type="project" value="TreeGrafter"/>
</dbReference>
<keyword evidence="4" id="KW-0539">Nucleus</keyword>
<dbReference type="PANTHER" id="PTHR19861:SF0">
    <property type="entry name" value="WD REPEAT-CONTAINING PROTEIN 82"/>
    <property type="match status" value="1"/>
</dbReference>
<accession>H8ZDP6</accession>
<name>H8ZDP6_NEMA1</name>
<dbReference type="InterPro" id="IPR015943">
    <property type="entry name" value="WD40/YVTN_repeat-like_dom_sf"/>
</dbReference>
<dbReference type="EMBL" id="JH604636">
    <property type="protein sequence ID" value="EHY65271.1"/>
    <property type="molecule type" value="Genomic_DNA"/>
</dbReference>
<evidence type="ECO:0000256" key="2">
    <source>
        <dbReference type="ARBA" id="ARBA00022574"/>
    </source>
</evidence>
<keyword evidence="3" id="KW-0677">Repeat</keyword>
<dbReference type="STRING" id="944018.H8ZDP6"/>
<reference evidence="6 7" key="3">
    <citation type="journal article" date="2014" name="Genome Announc.">
        <title>Genome Sequence of the Microsporidian Species Nematocida sp1 Strain ERTm6 (ATCC PRA-372).</title>
        <authorList>
            <person name="Bakowski M.A."/>
            <person name="Priest M."/>
            <person name="Young S."/>
            <person name="Cuomo C.A."/>
            <person name="Troemel E.R."/>
        </authorList>
    </citation>
    <scope>NUCLEOTIDE SEQUENCE [LARGE SCALE GENOMIC DNA]</scope>
    <source>
        <strain evidence="6 7">ERTm6</strain>
    </source>
</reference>
<evidence type="ECO:0000256" key="4">
    <source>
        <dbReference type="ARBA" id="ARBA00023242"/>
    </source>
</evidence>
<dbReference type="Gene3D" id="2.130.10.10">
    <property type="entry name" value="YVTN repeat-like/Quinoprotein amine dehydrogenase"/>
    <property type="match status" value="1"/>
</dbReference>
<dbReference type="GO" id="GO:0003682">
    <property type="term" value="F:chromatin binding"/>
    <property type="evidence" value="ECO:0007669"/>
    <property type="project" value="TreeGrafter"/>
</dbReference>
<evidence type="ECO:0000313" key="7">
    <source>
        <dbReference type="Proteomes" id="UP000054524"/>
    </source>
</evidence>
<dbReference type="Proteomes" id="UP000054524">
    <property type="component" value="Unassembled WGS sequence"/>
</dbReference>
<reference evidence="5" key="1">
    <citation type="submission" date="2011-03" db="EMBL/GenBank/DDBJ databases">
        <title>The Genome Sequence of Nematocida sp1 strain ERTm2.</title>
        <authorList>
            <consortium name="The Broad Institute Genome Sequencing Platform"/>
            <consortium name="The Broad Institute Genome Sequencing Center for Infectious Disease"/>
            <person name="Cuomo C."/>
            <person name="Troemel E."/>
            <person name="Young S.K."/>
            <person name="Zeng Q."/>
            <person name="Gargeya S."/>
            <person name="Fitzgerald M."/>
            <person name="Haas B."/>
            <person name="Abouelleil A."/>
            <person name="Alvarado L."/>
            <person name="Arachchi H.M."/>
            <person name="Berlin A."/>
            <person name="Brown A."/>
            <person name="Chapman S.B."/>
            <person name="Chen Z."/>
            <person name="Dunbar C."/>
            <person name="Freedman E."/>
            <person name="Gearin G."/>
            <person name="Gellesch M."/>
            <person name="Goldberg J."/>
            <person name="Griggs A."/>
            <person name="Gujja S."/>
            <person name="Heilman E.R."/>
            <person name="Heiman D."/>
            <person name="Howarth C."/>
            <person name="Larson L."/>
            <person name="Lui A."/>
            <person name="MacDonald P.J.P."/>
            <person name="Mehta T."/>
            <person name="Montmayeur A."/>
            <person name="Murphy C."/>
            <person name="Neiman D."/>
            <person name="Pearson M."/>
            <person name="Priest M."/>
            <person name="Roberts A."/>
            <person name="Saif S."/>
            <person name="Shea T."/>
            <person name="Shenoy N."/>
            <person name="Sisk P."/>
            <person name="Stolte C."/>
            <person name="Sykes S."/>
            <person name="White J."/>
            <person name="Yandava C."/>
            <person name="Wortman J."/>
            <person name="Nusbaum C."/>
            <person name="Birren B."/>
        </authorList>
    </citation>
    <scope>NUCLEOTIDE SEQUENCE</scope>
    <source>
        <strain evidence="5">ERTm2</strain>
    </source>
</reference>
<proteinExistence type="predicted"/>
<evidence type="ECO:0000256" key="3">
    <source>
        <dbReference type="ARBA" id="ARBA00022737"/>
    </source>
</evidence>
<gene>
    <name evidence="5" type="ORF">NERG_01717</name>
    <name evidence="6" type="ORF">NESG_00177</name>
</gene>
<sequence>MHSAKGPELISYLTEEMEGTIQDSAYSPNGEILACALDSGHLVFHDAVRNKRYSSVETPNEKSFLVDFIDHNTLVHTVEKDMRVLNLEKGECTALFAAHTSQVYSISTSLMFRNTISVAHNEAYIWDAREKNPHAKIPVQGRPLIKYSPDGRVFMALFEERKEMCLFDVRSYMGGPYKTKRIEIEGYSDVHFSPDGFGFALVQKDGFRIADGLSGDITMHLPSENSTAGCFSQDSRSFIYATGPNEISMATIPETKGAPIFTHSSDCPITALHYNPCFEQVAVIHGQLTFLQNST</sequence>
<comment type="subcellular location">
    <subcellularLocation>
        <location evidence="1">Nucleus</location>
    </subcellularLocation>
</comment>
<dbReference type="SUPFAM" id="SSF50978">
    <property type="entry name" value="WD40 repeat-like"/>
    <property type="match status" value="1"/>
</dbReference>
<dbReference type="InterPro" id="IPR037867">
    <property type="entry name" value="Swd2/WDR82"/>
</dbReference>
<dbReference type="HOGENOM" id="CLU_943649_0_0_1"/>
<dbReference type="EMBL" id="AKIJ01000001">
    <property type="protein sequence ID" value="KFG27102.1"/>
    <property type="molecule type" value="Genomic_DNA"/>
</dbReference>
<reference evidence="6" key="2">
    <citation type="submission" date="2012-10" db="EMBL/GenBank/DDBJ databases">
        <authorList>
            <consortium name="The Broad Institute Genome Sequencing Platform"/>
            <consortium name="The Broad Institute Genome Sequencing Center for Infectious Disease"/>
            <person name="Cuomo C."/>
            <person name="Troemel E."/>
            <person name="Walker B."/>
            <person name="Young S.K."/>
            <person name="Zeng Q."/>
            <person name="Gargeya S."/>
            <person name="Fitzgerald M."/>
            <person name="Haas B."/>
            <person name="Abouelleil A."/>
            <person name="Alvarado L."/>
            <person name="Arachchi H.M."/>
            <person name="Berlin A.M."/>
            <person name="Chapman S.B."/>
            <person name="Goldberg J."/>
            <person name="Griggs A."/>
            <person name="Gujja S."/>
            <person name="Hansen M."/>
            <person name="Howarth C."/>
            <person name="Imamovic A."/>
            <person name="Larimer J."/>
            <person name="McCowan C."/>
            <person name="Murphy C."/>
            <person name="Neiman D."/>
            <person name="Pearson M."/>
            <person name="Priest M."/>
            <person name="Roberts A."/>
            <person name="Saif S."/>
            <person name="Shea T."/>
            <person name="Sisk P."/>
            <person name="Sykes S."/>
            <person name="Wortman J."/>
            <person name="Nusbaum C."/>
            <person name="Birren B."/>
        </authorList>
    </citation>
    <scope>NUCLEOTIDE SEQUENCE</scope>
    <source>
        <strain evidence="6">ERTm6</strain>
    </source>
</reference>
<accession>A0A086J4N4</accession>
<evidence type="ECO:0000313" key="6">
    <source>
        <dbReference type="EMBL" id="KFG27102.1"/>
    </source>
</evidence>
<dbReference type="Proteomes" id="UP000005622">
    <property type="component" value="Unassembled WGS sequence"/>
</dbReference>
<dbReference type="AlphaFoldDB" id="H8ZDP6"/>
<keyword evidence="7" id="KW-1185">Reference proteome</keyword>
<evidence type="ECO:0000256" key="1">
    <source>
        <dbReference type="ARBA" id="ARBA00004123"/>
    </source>
</evidence>
<keyword evidence="2" id="KW-0853">WD repeat</keyword>
<organism evidence="5">
    <name type="scientific">Nematocida ausubeli (strain ATCC PRA-371 / ERTm2)</name>
    <name type="common">Nematode killer fungus</name>
    <dbReference type="NCBI Taxonomy" id="1913371"/>
    <lineage>
        <taxon>Eukaryota</taxon>
        <taxon>Fungi</taxon>
        <taxon>Fungi incertae sedis</taxon>
        <taxon>Microsporidia</taxon>
        <taxon>Nematocida</taxon>
    </lineage>
</organism>